<sequence>MSSFSSKSIAAALALVASTANAHMIMKTPTPFSLDKLDNGPITGEASYPCKVSGDPAAWYSRDGIATTMAVGESQTLSFTGSAVHGGGSCQLAITSDLQPSATTSWQVIKSIEGGCPSVSGDGPSEYEFAIPEGVSPGDYTFAWTWISKLAGQPEYYMNCAPITVTGGAAKRNVETPHKCNETAGAADEAFLLPRQNGLPELFVANIAGINDCKTEPGTDPEFPNPGAVVERPNTAASFAKVEGTNCVPKGGSDSGSGSGSGGGNGGDGNGNGNNNGGNNNGGNGNGVYLPSPTSTAVVDEPTSFLTIPIAGPTTTGDAAPAPTAEPTGDDSAPPATTDAPVNPPESGSGSGSGGLSGPCTEEGMFNCDGTSFQQCASGSWTAMQALPGGTSCSTGISADLWARDDSKRSIRSRRRRV</sequence>
<proteinExistence type="predicted"/>
<evidence type="ECO:0000313" key="4">
    <source>
        <dbReference type="Proteomes" id="UP000293360"/>
    </source>
</evidence>
<feature type="region of interest" description="Disordered" evidence="1">
    <location>
        <begin position="245"/>
        <end position="358"/>
    </location>
</feature>
<feature type="chain" id="PRO_5021005511" description="Chitin-binding type-4 domain-containing protein" evidence="2">
    <location>
        <begin position="23"/>
        <end position="418"/>
    </location>
</feature>
<dbReference type="PANTHER" id="PTHR36182:SF2">
    <property type="entry name" value="LYTIC POLYSACCHARIDE MONOOXYGENASE"/>
    <property type="match status" value="1"/>
</dbReference>
<accession>A0A4Q4TK54</accession>
<dbReference type="Proteomes" id="UP000293360">
    <property type="component" value="Unassembled WGS sequence"/>
</dbReference>
<evidence type="ECO:0000313" key="3">
    <source>
        <dbReference type="EMBL" id="RYP06434.1"/>
    </source>
</evidence>
<dbReference type="EMBL" id="QJNU01000130">
    <property type="protein sequence ID" value="RYP06434.1"/>
    <property type="molecule type" value="Genomic_DNA"/>
</dbReference>
<protein>
    <recommendedName>
        <fullName evidence="5">Chitin-binding type-4 domain-containing protein</fullName>
    </recommendedName>
</protein>
<dbReference type="STRING" id="155417.A0A4Q4TK54"/>
<dbReference type="AlphaFoldDB" id="A0A4Q4TK54"/>
<feature type="compositionally biased region" description="Gly residues" evidence="1">
    <location>
        <begin position="253"/>
        <end position="286"/>
    </location>
</feature>
<gene>
    <name evidence="3" type="ORF">DL764_003170</name>
</gene>
<dbReference type="Gene3D" id="2.70.50.70">
    <property type="match status" value="1"/>
</dbReference>
<name>A0A4Q4TK54_9PEZI</name>
<dbReference type="PANTHER" id="PTHR36182">
    <property type="entry name" value="PROTEIN, PUTATIVE (AFU_ORTHOLOGUE AFUA_6G10930)-RELATED"/>
    <property type="match status" value="1"/>
</dbReference>
<evidence type="ECO:0000256" key="1">
    <source>
        <dbReference type="SAM" id="MobiDB-lite"/>
    </source>
</evidence>
<comment type="caution">
    <text evidence="3">The sequence shown here is derived from an EMBL/GenBank/DDBJ whole genome shotgun (WGS) entry which is preliminary data.</text>
</comment>
<evidence type="ECO:0008006" key="5">
    <source>
        <dbReference type="Google" id="ProtNLM"/>
    </source>
</evidence>
<evidence type="ECO:0000256" key="2">
    <source>
        <dbReference type="SAM" id="SignalP"/>
    </source>
</evidence>
<reference evidence="3 4" key="1">
    <citation type="submission" date="2018-06" db="EMBL/GenBank/DDBJ databases">
        <title>Complete Genomes of Monosporascus.</title>
        <authorList>
            <person name="Robinson A.J."/>
            <person name="Natvig D.O."/>
        </authorList>
    </citation>
    <scope>NUCLEOTIDE SEQUENCE [LARGE SCALE GENOMIC DNA]</scope>
    <source>
        <strain evidence="3 4">CBS 110550</strain>
    </source>
</reference>
<dbReference type="OrthoDB" id="2342176at2759"/>
<keyword evidence="4" id="KW-1185">Reference proteome</keyword>
<organism evidence="3 4">
    <name type="scientific">Monosporascus ibericus</name>
    <dbReference type="NCBI Taxonomy" id="155417"/>
    <lineage>
        <taxon>Eukaryota</taxon>
        <taxon>Fungi</taxon>
        <taxon>Dikarya</taxon>
        <taxon>Ascomycota</taxon>
        <taxon>Pezizomycotina</taxon>
        <taxon>Sordariomycetes</taxon>
        <taxon>Xylariomycetidae</taxon>
        <taxon>Xylariales</taxon>
        <taxon>Xylariales incertae sedis</taxon>
        <taxon>Monosporascus</taxon>
    </lineage>
</organism>
<feature type="compositionally biased region" description="Low complexity" evidence="1">
    <location>
        <begin position="309"/>
        <end position="331"/>
    </location>
</feature>
<feature type="signal peptide" evidence="2">
    <location>
        <begin position="1"/>
        <end position="22"/>
    </location>
</feature>
<keyword evidence="2" id="KW-0732">Signal</keyword>